<dbReference type="PANTHER" id="PTHR10983:SF13">
    <property type="entry name" value="PHOSPHOLIPID_GLYCEROL ACYLTRANSFERASE DOMAIN-CONTAINING PROTEIN"/>
    <property type="match status" value="1"/>
</dbReference>
<feature type="transmembrane region" description="Helical" evidence="4">
    <location>
        <begin position="126"/>
        <end position="145"/>
    </location>
</feature>
<dbReference type="InterPro" id="IPR032098">
    <property type="entry name" value="Acyltransf_C"/>
</dbReference>
<evidence type="ECO:0000256" key="1">
    <source>
        <dbReference type="ARBA" id="ARBA00008655"/>
    </source>
</evidence>
<dbReference type="Pfam" id="PF16076">
    <property type="entry name" value="Acyltransf_C"/>
    <property type="match status" value="1"/>
</dbReference>
<keyword evidence="3" id="KW-0012">Acyltransferase</keyword>
<dbReference type="PANTHER" id="PTHR10983">
    <property type="entry name" value="1-ACYLGLYCEROL-3-PHOSPHATE ACYLTRANSFERASE-RELATED"/>
    <property type="match status" value="1"/>
</dbReference>
<keyword evidence="4" id="KW-0812">Transmembrane</keyword>
<protein>
    <recommendedName>
        <fullName evidence="5">Phospholipid/glycerol acyltransferase domain-containing protein</fullName>
    </recommendedName>
</protein>
<dbReference type="GO" id="GO:0036149">
    <property type="term" value="P:phosphatidylinositol acyl-chain remodeling"/>
    <property type="evidence" value="ECO:0007669"/>
    <property type="project" value="TreeGrafter"/>
</dbReference>
<proteinExistence type="inferred from homology"/>
<dbReference type="Proteomes" id="UP001152747">
    <property type="component" value="Unassembled WGS sequence"/>
</dbReference>
<dbReference type="GO" id="GO:0016746">
    <property type="term" value="F:acyltransferase activity"/>
    <property type="evidence" value="ECO:0007669"/>
    <property type="project" value="UniProtKB-KW"/>
</dbReference>
<comment type="similarity">
    <text evidence="1">Belongs to the 1-acyl-sn-glycerol-3-phosphate acyltransferase family.</text>
</comment>
<feature type="transmembrane region" description="Helical" evidence="4">
    <location>
        <begin position="12"/>
        <end position="41"/>
    </location>
</feature>
<keyword evidence="2" id="KW-0808">Transferase</keyword>
<organism evidence="6 7">
    <name type="scientific">Caenorhabditis angaria</name>
    <dbReference type="NCBI Taxonomy" id="860376"/>
    <lineage>
        <taxon>Eukaryota</taxon>
        <taxon>Metazoa</taxon>
        <taxon>Ecdysozoa</taxon>
        <taxon>Nematoda</taxon>
        <taxon>Chromadorea</taxon>
        <taxon>Rhabditida</taxon>
        <taxon>Rhabditina</taxon>
        <taxon>Rhabditomorpha</taxon>
        <taxon>Rhabditoidea</taxon>
        <taxon>Rhabditidae</taxon>
        <taxon>Peloderinae</taxon>
        <taxon>Caenorhabditis</taxon>
    </lineage>
</organism>
<dbReference type="OrthoDB" id="5920068at2759"/>
<evidence type="ECO:0000256" key="2">
    <source>
        <dbReference type="ARBA" id="ARBA00022679"/>
    </source>
</evidence>
<dbReference type="AlphaFoldDB" id="A0A9P1IUK7"/>
<comment type="caution">
    <text evidence="6">The sequence shown here is derived from an EMBL/GenBank/DDBJ whole genome shotgun (WGS) entry which is preliminary data.</text>
</comment>
<keyword evidence="4" id="KW-1133">Transmembrane helix</keyword>
<evidence type="ECO:0000259" key="5">
    <source>
        <dbReference type="SMART" id="SM00563"/>
    </source>
</evidence>
<reference evidence="6" key="1">
    <citation type="submission" date="2022-11" db="EMBL/GenBank/DDBJ databases">
        <authorList>
            <person name="Kikuchi T."/>
        </authorList>
    </citation>
    <scope>NUCLEOTIDE SEQUENCE</scope>
    <source>
        <strain evidence="6">PS1010</strain>
    </source>
</reference>
<accession>A0A9P1IUK7</accession>
<evidence type="ECO:0000313" key="7">
    <source>
        <dbReference type="Proteomes" id="UP001152747"/>
    </source>
</evidence>
<gene>
    <name evidence="6" type="ORF">CAMP_LOCUS12290</name>
</gene>
<dbReference type="SMART" id="SM00563">
    <property type="entry name" value="PlsC"/>
    <property type="match status" value="1"/>
</dbReference>
<keyword evidence="7" id="KW-1185">Reference proteome</keyword>
<dbReference type="InterPro" id="IPR002123">
    <property type="entry name" value="Plipid/glycerol_acylTrfase"/>
</dbReference>
<dbReference type="EMBL" id="CANHGI010000004">
    <property type="protein sequence ID" value="CAI5449653.1"/>
    <property type="molecule type" value="Genomic_DNA"/>
</dbReference>
<dbReference type="GO" id="GO:0005783">
    <property type="term" value="C:endoplasmic reticulum"/>
    <property type="evidence" value="ECO:0007669"/>
    <property type="project" value="TreeGrafter"/>
</dbReference>
<sequence length="365" mass="43497">MVLELSNLPFPIRYFVCWIIMIYMLISTIVVYPTAVCLVYFAGFLVQPFLSRKTFLHFRSFLARCLNLHFVTLSYFCGVNVSEYGEDMSKYTDERCFLMPNHLGLIDHFIVMRSCDQYGCDVVGRWMFVIYNIWIYMPLGFLWWIHGNYFINTVSPSQRAQQLKHFRDHLDETYHNYDYRWVFMYPEGSRLFLIKERNRQFEKKNNLENLKHCAYPRVGAALCVTKQLGPSKNGELANNQLGKPIKYLIDVTLGYPNAEILDVQESLMKTLLDGDRRMYAIHYEMFEMKEEWNDEEMLKEFLFERYRKKDQLLDEYYKTGKFPGPAKIVEYPAAHLMILNEILGCAIFWMFIKTILFTIFSIFCK</sequence>
<keyword evidence="4" id="KW-0472">Membrane</keyword>
<feature type="domain" description="Phospholipid/glycerol acyltransferase" evidence="5">
    <location>
        <begin position="96"/>
        <end position="222"/>
    </location>
</feature>
<name>A0A9P1IUK7_9PELO</name>
<evidence type="ECO:0000256" key="3">
    <source>
        <dbReference type="ARBA" id="ARBA00023315"/>
    </source>
</evidence>
<feature type="transmembrane region" description="Helical" evidence="4">
    <location>
        <begin position="342"/>
        <end position="363"/>
    </location>
</feature>
<evidence type="ECO:0000256" key="4">
    <source>
        <dbReference type="SAM" id="Phobius"/>
    </source>
</evidence>
<evidence type="ECO:0000313" key="6">
    <source>
        <dbReference type="EMBL" id="CAI5449653.1"/>
    </source>
</evidence>